<organism evidence="3 4">
    <name type="scientific">Klebsiella quasipneumoniae</name>
    <dbReference type="NCBI Taxonomy" id="1463165"/>
    <lineage>
        <taxon>Bacteria</taxon>
        <taxon>Pseudomonadati</taxon>
        <taxon>Pseudomonadota</taxon>
        <taxon>Gammaproteobacteria</taxon>
        <taxon>Enterobacterales</taxon>
        <taxon>Enterobacteriaceae</taxon>
        <taxon>Klebsiella/Raoultella group</taxon>
        <taxon>Klebsiella</taxon>
        <taxon>Klebsiella pneumoniae complex</taxon>
    </lineage>
</organism>
<comment type="caution">
    <text evidence="3">The sequence shown here is derived from an EMBL/GenBank/DDBJ whole genome shotgun (WGS) entry which is preliminary data.</text>
</comment>
<sequence length="232" mass="26499">MTRTFILLCTGVFAIAYALYELKHMGVYYPDASNPQLFTGWKAVTELGPAILATGIAATAFSLWLFILFFRSSESRRIQREISGYQQALREAEEAHRARQNTLIQNHNLETAALRSHYIGAEDVLREAFAQKESLLLQAVQNARKEARKELEEQREALNQRESILQKKELALETTLEKARKYVAGERHNTELARLEAEKAEERRRNACATAERRRRKLEKLQATGGTAGQKH</sequence>
<evidence type="ECO:0000313" key="4">
    <source>
        <dbReference type="Proteomes" id="UP000217648"/>
    </source>
</evidence>
<proteinExistence type="predicted"/>
<name>A0A2A5MBK3_9ENTR</name>
<dbReference type="RefSeq" id="WP_096834056.1">
    <property type="nucleotide sequence ID" value="NZ_NXHG01000051.1"/>
</dbReference>
<gene>
    <name evidence="3" type="ORF">CP911_28530</name>
</gene>
<protein>
    <submittedName>
        <fullName evidence="3">Uncharacterized protein</fullName>
    </submittedName>
</protein>
<dbReference type="EMBL" id="NXHG01000051">
    <property type="protein sequence ID" value="PCM58267.1"/>
    <property type="molecule type" value="Genomic_DNA"/>
</dbReference>
<feature type="region of interest" description="Disordered" evidence="1">
    <location>
        <begin position="197"/>
        <end position="232"/>
    </location>
</feature>
<evidence type="ECO:0000256" key="1">
    <source>
        <dbReference type="SAM" id="MobiDB-lite"/>
    </source>
</evidence>
<accession>A0A2A5MBK3</accession>
<keyword evidence="2" id="KW-0472">Membrane</keyword>
<reference evidence="3 4" key="1">
    <citation type="submission" date="2017-09" db="EMBL/GenBank/DDBJ databases">
        <title>Mdr eskape-Ghana.</title>
        <authorList>
            <person name="Agyepong N."/>
            <person name="Janice J."/>
            <person name="Samuelsen O."/>
            <person name="Owusu-Ofori A."/>
            <person name="Sundsfjord A."/>
            <person name="Essack S."/>
            <person name="Pedersen T."/>
        </authorList>
    </citation>
    <scope>NUCLEOTIDE SEQUENCE [LARGE SCALE GENOMIC DNA]</scope>
    <source>
        <strain evidence="3 4">46</strain>
    </source>
</reference>
<evidence type="ECO:0000313" key="3">
    <source>
        <dbReference type="EMBL" id="PCM58267.1"/>
    </source>
</evidence>
<feature type="transmembrane region" description="Helical" evidence="2">
    <location>
        <begin position="47"/>
        <end position="70"/>
    </location>
</feature>
<dbReference type="Proteomes" id="UP000217648">
    <property type="component" value="Unassembled WGS sequence"/>
</dbReference>
<dbReference type="AlphaFoldDB" id="A0A2A5MBK3"/>
<keyword evidence="2" id="KW-0812">Transmembrane</keyword>
<keyword evidence="2" id="KW-1133">Transmembrane helix</keyword>
<evidence type="ECO:0000256" key="2">
    <source>
        <dbReference type="SAM" id="Phobius"/>
    </source>
</evidence>